<evidence type="ECO:0000313" key="9">
    <source>
        <dbReference type="EMBL" id="RDW25696.1"/>
    </source>
</evidence>
<sequence length="506" mass="56334">MSLKTELSHHEGEITPLESPDRFLTAEEKFPHINRSKLLRKCDLHIIPMLAVLYLMSFLDRGNIGNARIEGIIEDLNLTGTQFNWSITVFFFTYCVFEVPSNMLLKHIRPSIYLPSIMVLWGIVMTLMGIVNNYAGLIACRVLLGVFEAGLFPGVTYYLTMWYCRSDMQYRQAMFFTAAGLAGAFSGLLAFGIGKMRGTAGLNGWQWIFILEGIATVVVAVFAYWALYDFPENAKFLTQDEREFLQYSLEYDGYDRDLAAKGASSNQPVGRDNSNDKEFVWQAFKDVQSWLGALAMILIVVPLYSLYFFTPIIVNSMGHSVAKSQLLSAPPALVGAIANVFQAYFSDKTGKRFPFLMANFSLGLVGYSLCIAYGVKRIWITYAGCCIVNLGMQPCFICFISWISVNVSGPYKRAIAMAIVIGLGNMGGAIASNVYRAPDAPAFKQGHTIAMSMVAAGMAIVIGMYLGYGFVNRRKTKNMLSGKYDHLTGAELARMGDRSPFFIYRT</sequence>
<feature type="transmembrane region" description="Helical" evidence="6">
    <location>
        <begin position="326"/>
        <end position="346"/>
    </location>
</feature>
<dbReference type="PANTHER" id="PTHR43791:SF18">
    <property type="entry name" value="NICOTINIC ACID TRANSPORTER TNA1, PUTATIVE (AFU_ORTHOLOGUE AFUA_3G03820)-RELATED"/>
    <property type="match status" value="1"/>
</dbReference>
<keyword evidence="4 6" id="KW-1133">Transmembrane helix</keyword>
<feature type="transmembrane region" description="Helical" evidence="6">
    <location>
        <begin position="290"/>
        <end position="314"/>
    </location>
</feature>
<evidence type="ECO:0000256" key="2">
    <source>
        <dbReference type="ARBA" id="ARBA00022448"/>
    </source>
</evidence>
<keyword evidence="3 6" id="KW-0812">Transmembrane</keyword>
<dbReference type="VEuPathDB" id="FungiDB:YALI1_C11773g"/>
<evidence type="ECO:0000256" key="3">
    <source>
        <dbReference type="ARBA" id="ARBA00022692"/>
    </source>
</evidence>
<organism evidence="8 10">
    <name type="scientific">Yarrowia lipolytica</name>
    <name type="common">Candida lipolytica</name>
    <dbReference type="NCBI Taxonomy" id="4952"/>
    <lineage>
        <taxon>Eukaryota</taxon>
        <taxon>Fungi</taxon>
        <taxon>Dikarya</taxon>
        <taxon>Ascomycota</taxon>
        <taxon>Saccharomycotina</taxon>
        <taxon>Dipodascomycetes</taxon>
        <taxon>Dipodascales</taxon>
        <taxon>Dipodascales incertae sedis</taxon>
        <taxon>Yarrowia</taxon>
    </lineage>
</organism>
<evidence type="ECO:0000259" key="7">
    <source>
        <dbReference type="PROSITE" id="PS50850"/>
    </source>
</evidence>
<dbReference type="PROSITE" id="PS50850">
    <property type="entry name" value="MFS"/>
    <property type="match status" value="1"/>
</dbReference>
<dbReference type="eggNOG" id="KOG2533">
    <property type="taxonomic scope" value="Eukaryota"/>
</dbReference>
<evidence type="ECO:0000313" key="8">
    <source>
        <dbReference type="EMBL" id="AOW02532.1"/>
    </source>
</evidence>
<protein>
    <submittedName>
        <fullName evidence="9">Major facilitator superfamily domain-containing protein</fullName>
    </submittedName>
</protein>
<feature type="transmembrane region" description="Helical" evidence="6">
    <location>
        <begin position="380"/>
        <end position="403"/>
    </location>
</feature>
<dbReference type="GO" id="GO:0022857">
    <property type="term" value="F:transmembrane transporter activity"/>
    <property type="evidence" value="ECO:0007669"/>
    <property type="project" value="InterPro"/>
</dbReference>
<reference evidence="8 10" key="1">
    <citation type="journal article" date="2016" name="PLoS ONE">
        <title>Sequence Assembly of Yarrowia lipolytica Strain W29/CLIB89 Shows Transposable Element Diversity.</title>
        <authorList>
            <person name="Magnan C."/>
            <person name="Yu J."/>
            <person name="Chang I."/>
            <person name="Jahn E."/>
            <person name="Kanomata Y."/>
            <person name="Wu J."/>
            <person name="Zeller M."/>
            <person name="Oakes M."/>
            <person name="Baldi P."/>
            <person name="Sandmeyer S."/>
        </authorList>
    </citation>
    <scope>NUCLEOTIDE SEQUENCE [LARGE SCALE GENOMIC DNA]</scope>
    <source>
        <strain evidence="8">CLIB89</strain>
        <strain evidence="10">CLIB89(W29)</strain>
    </source>
</reference>
<name>A0A1D8NA71_YARLL</name>
<dbReference type="InterPro" id="IPR011701">
    <property type="entry name" value="MFS"/>
</dbReference>
<dbReference type="AlphaFoldDB" id="A0A1D8NA71"/>
<dbReference type="PANTHER" id="PTHR43791">
    <property type="entry name" value="PERMEASE-RELATED"/>
    <property type="match status" value="1"/>
</dbReference>
<dbReference type="Proteomes" id="UP000182444">
    <property type="component" value="Chromosome 1C"/>
</dbReference>
<feature type="transmembrane region" description="Helical" evidence="6">
    <location>
        <begin position="353"/>
        <end position="374"/>
    </location>
</feature>
<feature type="transmembrane region" description="Helical" evidence="6">
    <location>
        <begin position="415"/>
        <end position="435"/>
    </location>
</feature>
<dbReference type="GeneID" id="2909332"/>
<feature type="domain" description="Major facilitator superfamily (MFS) profile" evidence="7">
    <location>
        <begin position="46"/>
        <end position="475"/>
    </location>
</feature>
<dbReference type="SUPFAM" id="SSF103473">
    <property type="entry name" value="MFS general substrate transporter"/>
    <property type="match status" value="1"/>
</dbReference>
<feature type="transmembrane region" description="Helical" evidence="6">
    <location>
        <begin position="447"/>
        <end position="471"/>
    </location>
</feature>
<dbReference type="FunFam" id="1.20.1250.20:FF:000013">
    <property type="entry name" value="MFS general substrate transporter"/>
    <property type="match status" value="1"/>
</dbReference>
<accession>A0A1D8NA71</accession>
<dbReference type="InterPro" id="IPR020846">
    <property type="entry name" value="MFS_dom"/>
</dbReference>
<evidence type="ECO:0000256" key="4">
    <source>
        <dbReference type="ARBA" id="ARBA00022989"/>
    </source>
</evidence>
<dbReference type="RefSeq" id="XP_501604.1">
    <property type="nucleotide sequence ID" value="XM_501604.1"/>
</dbReference>
<dbReference type="Gene3D" id="1.20.1250.20">
    <property type="entry name" value="MFS general substrate transporter like domains"/>
    <property type="match status" value="2"/>
</dbReference>
<dbReference type="Proteomes" id="UP000256601">
    <property type="component" value="Unassembled WGS sequence"/>
</dbReference>
<reference evidence="9 11" key="2">
    <citation type="submission" date="2018-07" db="EMBL/GenBank/DDBJ databases">
        <title>Draft Genome Assemblies for Five Robust Yarrowia lipolytica Strains Exhibiting High Lipid Production and Pentose Sugar Utilization and Sugar Alcohol Secretion from Undetoxified Lignocellulosic Biomass Hydrolysates.</title>
        <authorList>
            <consortium name="DOE Joint Genome Institute"/>
            <person name="Walker C."/>
            <person name="Ryu S."/>
            <person name="Na H."/>
            <person name="Zane M."/>
            <person name="LaButti K."/>
            <person name="Lipzen A."/>
            <person name="Haridas S."/>
            <person name="Barry K."/>
            <person name="Grigoriev I.V."/>
            <person name="Quarterman J."/>
            <person name="Slininger P."/>
            <person name="Dien B."/>
            <person name="Trinh C.T."/>
        </authorList>
    </citation>
    <scope>NUCLEOTIDE SEQUENCE [LARGE SCALE GENOMIC DNA]</scope>
    <source>
        <strain evidence="9 11">YB392</strain>
    </source>
</reference>
<evidence type="ECO:0000256" key="1">
    <source>
        <dbReference type="ARBA" id="ARBA00004141"/>
    </source>
</evidence>
<dbReference type="OrthoDB" id="1935484at2759"/>
<feature type="transmembrane region" description="Helical" evidence="6">
    <location>
        <begin position="85"/>
        <end position="105"/>
    </location>
</feature>
<dbReference type="InterPro" id="IPR036259">
    <property type="entry name" value="MFS_trans_sf"/>
</dbReference>
<dbReference type="FunFam" id="1.20.1250.20:FF:000034">
    <property type="entry name" value="MFS general substrate transporter"/>
    <property type="match status" value="1"/>
</dbReference>
<dbReference type="KEGG" id="yli:2909332"/>
<dbReference type="OMA" id="CAGERIF"/>
<dbReference type="GO" id="GO:0016020">
    <property type="term" value="C:membrane"/>
    <property type="evidence" value="ECO:0007669"/>
    <property type="project" value="UniProtKB-SubCell"/>
</dbReference>
<evidence type="ECO:0000313" key="11">
    <source>
        <dbReference type="Proteomes" id="UP000256601"/>
    </source>
</evidence>
<keyword evidence="2" id="KW-0813">Transport</keyword>
<keyword evidence="5 6" id="KW-0472">Membrane</keyword>
<dbReference type="VEuPathDB" id="FungiDB:YALI0_C08569g"/>
<feature type="transmembrane region" description="Helical" evidence="6">
    <location>
        <begin position="205"/>
        <end position="227"/>
    </location>
</feature>
<feature type="transmembrane region" description="Helical" evidence="6">
    <location>
        <begin position="112"/>
        <end position="130"/>
    </location>
</feature>
<comment type="subcellular location">
    <subcellularLocation>
        <location evidence="1">Membrane</location>
        <topology evidence="1">Multi-pass membrane protein</topology>
    </subcellularLocation>
</comment>
<dbReference type="EMBL" id="CP017555">
    <property type="protein sequence ID" value="AOW02532.1"/>
    <property type="molecule type" value="Genomic_DNA"/>
</dbReference>
<feature type="transmembrane region" description="Helical" evidence="6">
    <location>
        <begin position="173"/>
        <end position="193"/>
    </location>
</feature>
<dbReference type="Pfam" id="PF07690">
    <property type="entry name" value="MFS_1"/>
    <property type="match status" value="1"/>
</dbReference>
<dbReference type="EMBL" id="KZ858996">
    <property type="protein sequence ID" value="RDW25696.1"/>
    <property type="molecule type" value="Genomic_DNA"/>
</dbReference>
<evidence type="ECO:0000256" key="6">
    <source>
        <dbReference type="SAM" id="Phobius"/>
    </source>
</evidence>
<proteinExistence type="predicted"/>
<evidence type="ECO:0000256" key="5">
    <source>
        <dbReference type="ARBA" id="ARBA00023136"/>
    </source>
</evidence>
<evidence type="ECO:0000313" key="10">
    <source>
        <dbReference type="Proteomes" id="UP000182444"/>
    </source>
</evidence>
<gene>
    <name evidence="9" type="ORF">B0I71DRAFT_175010</name>
    <name evidence="8" type="ORF">YALI1_C11773g</name>
</gene>
<feature type="transmembrane region" description="Helical" evidence="6">
    <location>
        <begin position="136"/>
        <end position="161"/>
    </location>
</feature>